<name>A0AA96V700_9EURY</name>
<gene>
    <name evidence="1" type="ORF">MmiEs2_00070</name>
</gene>
<evidence type="ECO:0000313" key="1">
    <source>
        <dbReference type="EMBL" id="WNY27834.1"/>
    </source>
</evidence>
<evidence type="ECO:0000313" key="2">
    <source>
        <dbReference type="Proteomes" id="UP001302662"/>
    </source>
</evidence>
<sequence length="252" mass="27785">MKTKMMLYAVFAVFVLAAGFSGCIGNGNNDSNNMMNNSNNMMNRDEADIRSVSIAVNGSNVIASVMLDLDYGETPDIENISVKKAGDAIRISIHVFENTAGNASNLVTVPLGNVSDFKNGDYIVIVNNDIDKDEIITFRFENEKIVTIRKAFVSNVIFEADGNEIFAIAEIPNAGKYDTVDTQNITKTRFDHENEMDIYVPVMHKSVSADERKPLYAEIPIGELNQMKNGRYFVEINGCDASFLIQNGTLGV</sequence>
<dbReference type="AlphaFoldDB" id="A0AA96V700"/>
<dbReference type="KEGG" id="mees:MmiEs2_00070"/>
<dbReference type="PROSITE" id="PS51257">
    <property type="entry name" value="PROKAR_LIPOPROTEIN"/>
    <property type="match status" value="1"/>
</dbReference>
<dbReference type="EMBL" id="CP131062">
    <property type="protein sequence ID" value="WNY27834.1"/>
    <property type="molecule type" value="Genomic_DNA"/>
</dbReference>
<dbReference type="RefSeq" id="WP_316559408.1">
    <property type="nucleotide sequence ID" value="NZ_CP131062.1"/>
</dbReference>
<proteinExistence type="predicted"/>
<reference evidence="1 2" key="1">
    <citation type="submission" date="2023-07" db="EMBL/GenBank/DDBJ databases">
        <title>Closed genome sequence of Methanimicrococcus sp. Es2.</title>
        <authorList>
            <person name="Protasov E."/>
            <person name="Platt K."/>
            <person name="Reeh H."/>
            <person name="Poehlein A."/>
            <person name="Daniel R."/>
            <person name="Brune A."/>
        </authorList>
    </citation>
    <scope>NUCLEOTIDE SEQUENCE [LARGE SCALE GENOMIC DNA]</scope>
    <source>
        <strain evidence="1 2">Es2</strain>
    </source>
</reference>
<accession>A0AA96V700</accession>
<dbReference type="GeneID" id="85196460"/>
<protein>
    <submittedName>
        <fullName evidence="1">Uncharacterized protein</fullName>
    </submittedName>
</protein>
<keyword evidence="2" id="KW-1185">Reference proteome</keyword>
<organism evidence="1 2">
    <name type="scientific">Methanimicrococcus stummii</name>
    <dbReference type="NCBI Taxonomy" id="3028294"/>
    <lineage>
        <taxon>Archaea</taxon>
        <taxon>Methanobacteriati</taxon>
        <taxon>Methanobacteriota</taxon>
        <taxon>Stenosarchaea group</taxon>
        <taxon>Methanomicrobia</taxon>
        <taxon>Methanosarcinales</taxon>
        <taxon>Methanosarcinaceae</taxon>
        <taxon>Methanimicrococcus</taxon>
    </lineage>
</organism>
<dbReference type="Proteomes" id="UP001302662">
    <property type="component" value="Chromosome"/>
</dbReference>